<name>A0ABT6BAP3_9GAMM</name>
<dbReference type="Proteomes" id="UP001528850">
    <property type="component" value="Unassembled WGS sequence"/>
</dbReference>
<protein>
    <submittedName>
        <fullName evidence="2">Uncharacterized protein</fullName>
    </submittedName>
</protein>
<gene>
    <name evidence="2" type="ORF">P3W24_09305</name>
</gene>
<keyword evidence="1" id="KW-0732">Signal</keyword>
<organism evidence="2 3">
    <name type="scientific">Luteibacter sahnii</name>
    <dbReference type="NCBI Taxonomy" id="3021977"/>
    <lineage>
        <taxon>Bacteria</taxon>
        <taxon>Pseudomonadati</taxon>
        <taxon>Pseudomonadota</taxon>
        <taxon>Gammaproteobacteria</taxon>
        <taxon>Lysobacterales</taxon>
        <taxon>Rhodanobacteraceae</taxon>
        <taxon>Luteibacter</taxon>
    </lineage>
</organism>
<feature type="signal peptide" evidence="1">
    <location>
        <begin position="1"/>
        <end position="23"/>
    </location>
</feature>
<dbReference type="Gene3D" id="2.60.40.2970">
    <property type="match status" value="1"/>
</dbReference>
<proteinExistence type="predicted"/>
<dbReference type="EMBL" id="JARJJS010000002">
    <property type="protein sequence ID" value="MDF4025158.1"/>
    <property type="molecule type" value="Genomic_DNA"/>
</dbReference>
<evidence type="ECO:0000256" key="1">
    <source>
        <dbReference type="SAM" id="SignalP"/>
    </source>
</evidence>
<sequence length="309" mass="33790">MKRPFLFSVFALIPIFISFSCIASDIDVQIAPHSLVNQTSSSVVTVTVTNTGTNAVYIPKSLSPFYAPSNHLMTKIFKVTDASGKEVPFTGRMVRVAPRDPDTYFFKIDAGKSMLQDVDLSTDYDLTTAGTFQVSYTQGYTLTIHMDADGEIDSDYNYQASQSVSIWIAPPKTGASSHSMALSQPTQTSDGQQCTSAQTTTIRAAALEAYNVSLNALQGIETLYTVVQSEDSSGTPIYQGRIKDDATYTTWFGPTQNTGGVYYSKPSYTDYWRTNVDFEMIHFMNSIALRIGAGNYLCGCPGYDSRTAA</sequence>
<evidence type="ECO:0000313" key="3">
    <source>
        <dbReference type="Proteomes" id="UP001528850"/>
    </source>
</evidence>
<comment type="caution">
    <text evidence="2">The sequence shown here is derived from an EMBL/GenBank/DDBJ whole genome shotgun (WGS) entry which is preliminary data.</text>
</comment>
<dbReference type="RefSeq" id="WP_320549667.1">
    <property type="nucleotide sequence ID" value="NZ_JAQLOK010000001.1"/>
</dbReference>
<accession>A0ABT6BAP3</accession>
<reference evidence="2 3" key="1">
    <citation type="journal article" date="2024" name="Curr. Microbiol.">
        <title>Luteibacter sahnii sp. nov., A Novel Yellow-Colored Xanthomonadin Pigment Producing Probiotic Bacterium from Healthy Rice Seed Microbiome.</title>
        <authorList>
            <person name="Jaiswal G."/>
            <person name="Rana R."/>
            <person name="Nayak P.K."/>
            <person name="Chouhan R."/>
            <person name="Gandhi S.G."/>
            <person name="Patel H.K."/>
            <person name="Patil P.B."/>
        </authorList>
    </citation>
    <scope>NUCLEOTIDE SEQUENCE [LARGE SCALE GENOMIC DNA]</scope>
    <source>
        <strain evidence="2 3">PPL201</strain>
    </source>
</reference>
<evidence type="ECO:0000313" key="2">
    <source>
        <dbReference type="EMBL" id="MDF4025158.1"/>
    </source>
</evidence>
<dbReference type="PROSITE" id="PS51257">
    <property type="entry name" value="PROKAR_LIPOPROTEIN"/>
    <property type="match status" value="1"/>
</dbReference>
<keyword evidence="3" id="KW-1185">Reference proteome</keyword>
<feature type="chain" id="PRO_5045171971" evidence="1">
    <location>
        <begin position="24"/>
        <end position="309"/>
    </location>
</feature>